<dbReference type="RefSeq" id="WP_044036246.1">
    <property type="nucleotide sequence ID" value="NZ_HG917868.1"/>
</dbReference>
<evidence type="ECO:0000259" key="6">
    <source>
        <dbReference type="Pfam" id="PF22740"/>
    </source>
</evidence>
<dbReference type="EMBL" id="HG917868">
    <property type="protein sequence ID" value="CDM67723.1"/>
    <property type="molecule type" value="Genomic_DNA"/>
</dbReference>
<sequence length="295" mass="33909">MRFVIVTGLSGAGKTQAIRSLEDIGYFCVDNLPPTLIPKFAEACFQSDVKIEKIALVIDIRGGLFFDDLFESLNYLQSENYGYEILYLEASDEVLIKRYKESRRKHPLSPEGRVLDGILLEKTKLKAVRDISNNIIDTTTLSARELREDIEKIYVEEGQLESRLSISILSFGFKYGIPVDSDLVMDVRFLPNPFYIKELKPNSGKDNDVRDYVFSFKQTTDFVDKYEDLLEFLIPNYLREGKKQLIVSIGCTGGRHRSVAIAEELYKRLSESGHRVNIYHRDINEDINRKGEKKL</sequence>
<dbReference type="HAMAP" id="MF_00636">
    <property type="entry name" value="RapZ_like"/>
    <property type="match status" value="1"/>
</dbReference>
<dbReference type="STRING" id="1216932.CM240_0558"/>
<keyword evidence="1 4" id="KW-0547">Nucleotide-binding</keyword>
<keyword evidence="3 4" id="KW-0342">GTP-binding</keyword>
<accession>W6RTU8</accession>
<keyword evidence="2 4" id="KW-0067">ATP-binding</keyword>
<dbReference type="PANTHER" id="PTHR30448">
    <property type="entry name" value="RNASE ADAPTER PROTEIN RAPZ"/>
    <property type="match status" value="1"/>
</dbReference>
<name>W6RTU8_9CLOT</name>
<dbReference type="AlphaFoldDB" id="W6RTU8"/>
<evidence type="ECO:0000256" key="4">
    <source>
        <dbReference type="HAMAP-Rule" id="MF_00636"/>
    </source>
</evidence>
<dbReference type="Proteomes" id="UP000019426">
    <property type="component" value="Chromosome M2/40_rep1"/>
</dbReference>
<feature type="binding site" evidence="4">
    <location>
        <begin position="8"/>
        <end position="15"/>
    </location>
    <ligand>
        <name>ATP</name>
        <dbReference type="ChEBI" id="CHEBI:30616"/>
    </ligand>
</feature>
<proteinExistence type="inferred from homology"/>
<dbReference type="PATRIC" id="fig|1216932.3.peg.542"/>
<dbReference type="PANTHER" id="PTHR30448:SF0">
    <property type="entry name" value="RNASE ADAPTER PROTEIN RAPZ"/>
    <property type="match status" value="1"/>
</dbReference>
<reference evidence="7 8" key="1">
    <citation type="submission" date="2013-11" db="EMBL/GenBank/DDBJ databases">
        <title>Complete genome sequence of Clostridum sp. M2/40.</title>
        <authorList>
            <person name="Wibberg D."/>
            <person name="Puehler A."/>
            <person name="Schlueter A."/>
        </authorList>
    </citation>
    <scope>NUCLEOTIDE SEQUENCE [LARGE SCALE GENOMIC DNA]</scope>
    <source>
        <strain evidence="8">M2/40</strain>
    </source>
</reference>
<evidence type="ECO:0000256" key="3">
    <source>
        <dbReference type="ARBA" id="ARBA00023134"/>
    </source>
</evidence>
<dbReference type="NCBIfam" id="NF003828">
    <property type="entry name" value="PRK05416.1"/>
    <property type="match status" value="1"/>
</dbReference>
<gene>
    <name evidence="7" type="ORF">CM240_0558</name>
</gene>
<dbReference type="InterPro" id="IPR005337">
    <property type="entry name" value="RapZ-like"/>
</dbReference>
<dbReference type="Pfam" id="PF22740">
    <property type="entry name" value="PapZ_C"/>
    <property type="match status" value="1"/>
</dbReference>
<feature type="domain" description="RapZ-like N-terminal" evidence="5">
    <location>
        <begin position="1"/>
        <end position="154"/>
    </location>
</feature>
<protein>
    <submittedName>
        <fullName evidence="7">UPF0042 nucleotide-binding protein</fullName>
    </submittedName>
</protein>
<dbReference type="InterPro" id="IPR053931">
    <property type="entry name" value="RapZ_C"/>
</dbReference>
<dbReference type="GO" id="GO:0005525">
    <property type="term" value="F:GTP binding"/>
    <property type="evidence" value="ECO:0007669"/>
    <property type="project" value="UniProtKB-UniRule"/>
</dbReference>
<dbReference type="PIRSF" id="PIRSF005052">
    <property type="entry name" value="P-loopkin"/>
    <property type="match status" value="1"/>
</dbReference>
<dbReference type="eggNOG" id="COG1660">
    <property type="taxonomic scope" value="Bacteria"/>
</dbReference>
<feature type="binding site" evidence="4">
    <location>
        <begin position="59"/>
        <end position="62"/>
    </location>
    <ligand>
        <name>GTP</name>
        <dbReference type="ChEBI" id="CHEBI:37565"/>
    </ligand>
</feature>
<evidence type="ECO:0000256" key="1">
    <source>
        <dbReference type="ARBA" id="ARBA00022741"/>
    </source>
</evidence>
<dbReference type="Gene3D" id="3.40.50.300">
    <property type="entry name" value="P-loop containing nucleotide triphosphate hydrolases"/>
    <property type="match status" value="1"/>
</dbReference>
<organism evidence="7 8">
    <name type="scientific">Clostridium bornimense</name>
    <dbReference type="NCBI Taxonomy" id="1216932"/>
    <lineage>
        <taxon>Bacteria</taxon>
        <taxon>Bacillati</taxon>
        <taxon>Bacillota</taxon>
        <taxon>Clostridia</taxon>
        <taxon>Eubacteriales</taxon>
        <taxon>Clostridiaceae</taxon>
        <taxon>Clostridium</taxon>
    </lineage>
</organism>
<dbReference type="Pfam" id="PF03668">
    <property type="entry name" value="RapZ-like_N"/>
    <property type="match status" value="1"/>
</dbReference>
<dbReference type="InterPro" id="IPR053930">
    <property type="entry name" value="RapZ-like_N"/>
</dbReference>
<dbReference type="GO" id="GO:0005524">
    <property type="term" value="F:ATP binding"/>
    <property type="evidence" value="ECO:0007669"/>
    <property type="project" value="UniProtKB-UniRule"/>
</dbReference>
<keyword evidence="8" id="KW-1185">Reference proteome</keyword>
<evidence type="ECO:0000256" key="2">
    <source>
        <dbReference type="ARBA" id="ARBA00022840"/>
    </source>
</evidence>
<dbReference type="SUPFAM" id="SSF52540">
    <property type="entry name" value="P-loop containing nucleoside triphosphate hydrolases"/>
    <property type="match status" value="1"/>
</dbReference>
<dbReference type="KEGG" id="clt:CM240_0558"/>
<feature type="domain" description="RapZ C-terminal" evidence="6">
    <location>
        <begin position="165"/>
        <end position="283"/>
    </location>
</feature>
<evidence type="ECO:0000313" key="8">
    <source>
        <dbReference type="Proteomes" id="UP000019426"/>
    </source>
</evidence>
<dbReference type="InterPro" id="IPR027417">
    <property type="entry name" value="P-loop_NTPase"/>
</dbReference>
<evidence type="ECO:0000259" key="5">
    <source>
        <dbReference type="Pfam" id="PF03668"/>
    </source>
</evidence>
<dbReference type="HOGENOM" id="CLU_059558_0_0_9"/>
<dbReference type="OrthoDB" id="9784461at2"/>
<evidence type="ECO:0000313" key="7">
    <source>
        <dbReference type="EMBL" id="CDM67723.1"/>
    </source>
</evidence>